<proteinExistence type="predicted"/>
<comment type="caution">
    <text evidence="2">The sequence shown here is derived from an EMBL/GenBank/DDBJ whole genome shotgun (WGS) entry which is preliminary data.</text>
</comment>
<evidence type="ECO:0000313" key="2">
    <source>
        <dbReference type="EMBL" id="OUM84882.1"/>
    </source>
</evidence>
<feature type="region of interest" description="Disordered" evidence="1">
    <location>
        <begin position="1"/>
        <end position="26"/>
    </location>
</feature>
<organism evidence="2 3">
    <name type="scientific">Bacillus thermozeamaize</name>
    <dbReference type="NCBI Taxonomy" id="230954"/>
    <lineage>
        <taxon>Bacteria</taxon>
        <taxon>Bacillati</taxon>
        <taxon>Bacillota</taxon>
        <taxon>Bacilli</taxon>
        <taxon>Bacillales</taxon>
        <taxon>Bacillaceae</taxon>
        <taxon>Bacillus</taxon>
    </lineage>
</organism>
<accession>A0A1Y3PC34</accession>
<dbReference type="AlphaFoldDB" id="A0A1Y3PC34"/>
<sequence length="60" mass="6511">MADVSANFKSEEDNPMSKHTITAGGSGAPILLKPVYDPVYHLIHLHHAGAPEQNVTVKYL</sequence>
<evidence type="ECO:0000313" key="3">
    <source>
        <dbReference type="Proteomes" id="UP000196475"/>
    </source>
</evidence>
<reference evidence="3" key="1">
    <citation type="submission" date="2016-06" db="EMBL/GenBank/DDBJ databases">
        <authorList>
            <person name="Nascimento L."/>
            <person name="Pereira R.V."/>
            <person name="Martins L.F."/>
            <person name="Quaggio R.B."/>
            <person name="Silva A.M."/>
            <person name="Setubal J.C."/>
        </authorList>
    </citation>
    <scope>NUCLEOTIDE SEQUENCE [LARGE SCALE GENOMIC DNA]</scope>
</reference>
<dbReference type="Proteomes" id="UP000196475">
    <property type="component" value="Unassembled WGS sequence"/>
</dbReference>
<dbReference type="EMBL" id="LZRT01000118">
    <property type="protein sequence ID" value="OUM84882.1"/>
    <property type="molecule type" value="Genomic_DNA"/>
</dbReference>
<name>A0A1Y3PC34_9BACI</name>
<gene>
    <name evidence="2" type="ORF">BAA01_06630</name>
</gene>
<protein>
    <submittedName>
        <fullName evidence="2">Uncharacterized protein</fullName>
    </submittedName>
</protein>
<evidence type="ECO:0000256" key="1">
    <source>
        <dbReference type="SAM" id="MobiDB-lite"/>
    </source>
</evidence>